<evidence type="ECO:0000313" key="1">
    <source>
        <dbReference type="EMBL" id="KAJ4434323.1"/>
    </source>
</evidence>
<sequence length="299" mass="33775">MNLRFLKSQFEKICIPTFRMERSLYVDVSSMFSLPTFDFVKAKINGVEESLNIGLKVFEFLARQLFMTLSIKSRRTGSFLNKKHVQQRRVLTEEKLDEVGTRLEQSPRKSLRHLAQEVNISKTSAFMATKLLELKPYRVTVVRALQPQDPDAMKGFLTSLLVYLVARSTTADPQCDVGKQIVNGVDNRIINGGWYLKYGRPKSFSQEGGGCWLYDYVLSPDGTAQLTAFPTLTKDDQAFSLVATVQIVGKRNLNVTFSSAPLMWIGYREYPPSEASLEASKAALKKAGLKLEDFDENCE</sequence>
<proteinExistence type="predicted"/>
<reference evidence="1 2" key="1">
    <citation type="journal article" date="2022" name="Allergy">
        <title>Genome assembly and annotation of Periplaneta americana reveal a comprehensive cockroach allergen profile.</title>
        <authorList>
            <person name="Wang L."/>
            <person name="Xiong Q."/>
            <person name="Saelim N."/>
            <person name="Wang L."/>
            <person name="Nong W."/>
            <person name="Wan A.T."/>
            <person name="Shi M."/>
            <person name="Liu X."/>
            <person name="Cao Q."/>
            <person name="Hui J.H.L."/>
            <person name="Sookrung N."/>
            <person name="Leung T.F."/>
            <person name="Tungtrongchitr A."/>
            <person name="Tsui S.K.W."/>
        </authorList>
    </citation>
    <scope>NUCLEOTIDE SEQUENCE [LARGE SCALE GENOMIC DNA]</scope>
    <source>
        <strain evidence="1">PWHHKU_190912</strain>
    </source>
</reference>
<dbReference type="SUPFAM" id="SSF50814">
    <property type="entry name" value="Lipocalins"/>
    <property type="match status" value="1"/>
</dbReference>
<accession>A0ABQ8SJJ4</accession>
<dbReference type="InterPro" id="IPR012674">
    <property type="entry name" value="Calycin"/>
</dbReference>
<organism evidence="1 2">
    <name type="scientific">Periplaneta americana</name>
    <name type="common">American cockroach</name>
    <name type="synonym">Blatta americana</name>
    <dbReference type="NCBI Taxonomy" id="6978"/>
    <lineage>
        <taxon>Eukaryota</taxon>
        <taxon>Metazoa</taxon>
        <taxon>Ecdysozoa</taxon>
        <taxon>Arthropoda</taxon>
        <taxon>Hexapoda</taxon>
        <taxon>Insecta</taxon>
        <taxon>Pterygota</taxon>
        <taxon>Neoptera</taxon>
        <taxon>Polyneoptera</taxon>
        <taxon>Dictyoptera</taxon>
        <taxon>Blattodea</taxon>
        <taxon>Blattoidea</taxon>
        <taxon>Blattidae</taxon>
        <taxon>Blattinae</taxon>
        <taxon>Periplaneta</taxon>
    </lineage>
</organism>
<comment type="caution">
    <text evidence="1">The sequence shown here is derived from an EMBL/GenBank/DDBJ whole genome shotgun (WGS) entry which is preliminary data.</text>
</comment>
<keyword evidence="2" id="KW-1185">Reference proteome</keyword>
<evidence type="ECO:0000313" key="2">
    <source>
        <dbReference type="Proteomes" id="UP001148838"/>
    </source>
</evidence>
<dbReference type="PANTHER" id="PTHR47326:SF1">
    <property type="entry name" value="HTH PSQ-TYPE DOMAIN-CONTAINING PROTEIN"/>
    <property type="match status" value="1"/>
</dbReference>
<dbReference type="PANTHER" id="PTHR47326">
    <property type="entry name" value="TRANSPOSABLE ELEMENT TC3 TRANSPOSASE-LIKE PROTEIN"/>
    <property type="match status" value="1"/>
</dbReference>
<name>A0ABQ8SJJ4_PERAM</name>
<gene>
    <name evidence="1" type="ORF">ANN_22880</name>
</gene>
<protein>
    <submittedName>
        <fullName evidence="1">Uncharacterized protein</fullName>
    </submittedName>
</protein>
<dbReference type="EMBL" id="JAJSOF020000025">
    <property type="protein sequence ID" value="KAJ4434323.1"/>
    <property type="molecule type" value="Genomic_DNA"/>
</dbReference>
<dbReference type="Proteomes" id="UP001148838">
    <property type="component" value="Unassembled WGS sequence"/>
</dbReference>